<evidence type="ECO:0000313" key="1">
    <source>
        <dbReference type="EMBL" id="KAK6793774.1"/>
    </source>
</evidence>
<reference evidence="1 2" key="1">
    <citation type="submission" date="2024-02" db="EMBL/GenBank/DDBJ databases">
        <title>de novo genome assembly of Solanum bulbocastanum strain 11H21.</title>
        <authorList>
            <person name="Hosaka A.J."/>
        </authorList>
    </citation>
    <scope>NUCLEOTIDE SEQUENCE [LARGE SCALE GENOMIC DNA]</scope>
    <source>
        <tissue evidence="1">Young leaves</tissue>
    </source>
</reference>
<proteinExistence type="predicted"/>
<keyword evidence="2" id="KW-1185">Reference proteome</keyword>
<evidence type="ECO:0000313" key="2">
    <source>
        <dbReference type="Proteomes" id="UP001371456"/>
    </source>
</evidence>
<gene>
    <name evidence="1" type="ORF">RDI58_007227</name>
</gene>
<name>A0AAN8TW30_SOLBU</name>
<accession>A0AAN8TW30</accession>
<dbReference type="AlphaFoldDB" id="A0AAN8TW30"/>
<sequence>MLFSLRWSLGSKRDEKIQIGGPRWDIFWYIEFYDAMSVPMAIALPGRLLFGQPFAQLEHAKASQSLNCSHQGF</sequence>
<protein>
    <submittedName>
        <fullName evidence="1">Uncharacterized protein</fullName>
    </submittedName>
</protein>
<dbReference type="EMBL" id="JBANQN010000003">
    <property type="protein sequence ID" value="KAK6793774.1"/>
    <property type="molecule type" value="Genomic_DNA"/>
</dbReference>
<dbReference type="Proteomes" id="UP001371456">
    <property type="component" value="Unassembled WGS sequence"/>
</dbReference>
<comment type="caution">
    <text evidence="1">The sequence shown here is derived from an EMBL/GenBank/DDBJ whole genome shotgun (WGS) entry which is preliminary data.</text>
</comment>
<organism evidence="1 2">
    <name type="scientific">Solanum bulbocastanum</name>
    <name type="common">Wild potato</name>
    <dbReference type="NCBI Taxonomy" id="147425"/>
    <lineage>
        <taxon>Eukaryota</taxon>
        <taxon>Viridiplantae</taxon>
        <taxon>Streptophyta</taxon>
        <taxon>Embryophyta</taxon>
        <taxon>Tracheophyta</taxon>
        <taxon>Spermatophyta</taxon>
        <taxon>Magnoliopsida</taxon>
        <taxon>eudicotyledons</taxon>
        <taxon>Gunneridae</taxon>
        <taxon>Pentapetalae</taxon>
        <taxon>asterids</taxon>
        <taxon>lamiids</taxon>
        <taxon>Solanales</taxon>
        <taxon>Solanaceae</taxon>
        <taxon>Solanoideae</taxon>
        <taxon>Solaneae</taxon>
        <taxon>Solanum</taxon>
    </lineage>
</organism>